<evidence type="ECO:0000313" key="8">
    <source>
        <dbReference type="Proteomes" id="UP000251571"/>
    </source>
</evidence>
<protein>
    <submittedName>
        <fullName evidence="5">DNA-binding transcriptional ArsR family regulator</fullName>
    </submittedName>
    <submittedName>
        <fullName evidence="6">DNA-binding transcriptional regulator, ArsR family</fullName>
    </submittedName>
</protein>
<keyword evidence="3" id="KW-0804">Transcription</keyword>
<keyword evidence="7" id="KW-1185">Reference proteome</keyword>
<dbReference type="InterPro" id="IPR011991">
    <property type="entry name" value="ArsR-like_HTH"/>
</dbReference>
<evidence type="ECO:0000313" key="5">
    <source>
        <dbReference type="EMBL" id="PWJ13850.1"/>
    </source>
</evidence>
<keyword evidence="1" id="KW-0805">Transcription regulation</keyword>
<dbReference type="PROSITE" id="PS50987">
    <property type="entry name" value="HTH_ARSR_2"/>
    <property type="match status" value="1"/>
</dbReference>
<dbReference type="GO" id="GO:0003700">
    <property type="term" value="F:DNA-binding transcription factor activity"/>
    <property type="evidence" value="ECO:0007669"/>
    <property type="project" value="InterPro"/>
</dbReference>
<reference evidence="5 7" key="2">
    <citation type="submission" date="2018-03" db="EMBL/GenBank/DDBJ databases">
        <title>Genomic Encyclopedia of Archaeal and Bacterial Type Strains, Phase II (KMG-II): from individual species to whole genera.</title>
        <authorList>
            <person name="Goeker M."/>
        </authorList>
    </citation>
    <scope>NUCLEOTIDE SEQUENCE [LARGE SCALE GENOMIC DNA]</scope>
    <source>
        <strain evidence="5 7">DSM 25227</strain>
    </source>
</reference>
<dbReference type="InterPro" id="IPR001845">
    <property type="entry name" value="HTH_ArsR_DNA-bd_dom"/>
</dbReference>
<feature type="domain" description="HTH arsR-type" evidence="4">
    <location>
        <begin position="1"/>
        <end position="96"/>
    </location>
</feature>
<organism evidence="6 8">
    <name type="scientific">Jannaschia seohaensis</name>
    <dbReference type="NCBI Taxonomy" id="475081"/>
    <lineage>
        <taxon>Bacteria</taxon>
        <taxon>Pseudomonadati</taxon>
        <taxon>Pseudomonadota</taxon>
        <taxon>Alphaproteobacteria</taxon>
        <taxon>Rhodobacterales</taxon>
        <taxon>Roseobacteraceae</taxon>
        <taxon>Jannaschia</taxon>
    </lineage>
</organism>
<dbReference type="Gene3D" id="1.10.10.10">
    <property type="entry name" value="Winged helix-like DNA-binding domain superfamily/Winged helix DNA-binding domain"/>
    <property type="match status" value="1"/>
</dbReference>
<evidence type="ECO:0000259" key="4">
    <source>
        <dbReference type="PROSITE" id="PS50987"/>
    </source>
</evidence>
<dbReference type="RefSeq" id="WP_109565904.1">
    <property type="nucleotide sequence ID" value="NZ_QGDJ01000013.1"/>
</dbReference>
<evidence type="ECO:0000256" key="1">
    <source>
        <dbReference type="ARBA" id="ARBA00023015"/>
    </source>
</evidence>
<sequence length="109" mass="11838">MLSIEEACQGFAAVGSEPRMGVLLAIVQAGEDGLLFREVGERTGIPASTLSHHLRFLTAARLIVQERRGRETINRPNFEQLEQLSGFILKTCCAAVPGRTGKEKSEAAK</sequence>
<dbReference type="SUPFAM" id="SSF46785">
    <property type="entry name" value="Winged helix' DNA-binding domain"/>
    <property type="match status" value="1"/>
</dbReference>
<dbReference type="EMBL" id="QGDJ01000013">
    <property type="protein sequence ID" value="PWJ13850.1"/>
    <property type="molecule type" value="Genomic_DNA"/>
</dbReference>
<accession>A0A2Y9C8V0</accession>
<name>A0A2Y9C8V0_9RHOB</name>
<proteinExistence type="predicted"/>
<dbReference type="InterPro" id="IPR036390">
    <property type="entry name" value="WH_DNA-bd_sf"/>
</dbReference>
<dbReference type="PANTHER" id="PTHR43132:SF2">
    <property type="entry name" value="ARSENICAL RESISTANCE OPERON REPRESSOR ARSR-RELATED"/>
    <property type="match status" value="1"/>
</dbReference>
<reference evidence="6 8" key="1">
    <citation type="submission" date="2016-10" db="EMBL/GenBank/DDBJ databases">
        <authorList>
            <person name="Cai Z."/>
        </authorList>
    </citation>
    <scope>NUCLEOTIDE SEQUENCE [LARGE SCALE GENOMIC DNA]</scope>
    <source>
        <strain evidence="6 8">DSM 25227</strain>
    </source>
</reference>
<evidence type="ECO:0000313" key="6">
    <source>
        <dbReference type="EMBL" id="SSA50363.1"/>
    </source>
</evidence>
<dbReference type="SMART" id="SM00418">
    <property type="entry name" value="HTH_ARSR"/>
    <property type="match status" value="1"/>
</dbReference>
<evidence type="ECO:0000256" key="2">
    <source>
        <dbReference type="ARBA" id="ARBA00023125"/>
    </source>
</evidence>
<dbReference type="AlphaFoldDB" id="A0A2Y9C8V0"/>
<evidence type="ECO:0000313" key="7">
    <source>
        <dbReference type="Proteomes" id="UP000245839"/>
    </source>
</evidence>
<dbReference type="Proteomes" id="UP000245839">
    <property type="component" value="Unassembled WGS sequence"/>
</dbReference>
<keyword evidence="2 6" id="KW-0238">DNA-binding</keyword>
<dbReference type="CDD" id="cd00090">
    <property type="entry name" value="HTH_ARSR"/>
    <property type="match status" value="1"/>
</dbReference>
<evidence type="ECO:0000256" key="3">
    <source>
        <dbReference type="ARBA" id="ARBA00023163"/>
    </source>
</evidence>
<dbReference type="OrthoDB" id="9804742at2"/>
<dbReference type="GO" id="GO:0003677">
    <property type="term" value="F:DNA binding"/>
    <property type="evidence" value="ECO:0007669"/>
    <property type="project" value="UniProtKB-KW"/>
</dbReference>
<dbReference type="InterPro" id="IPR036388">
    <property type="entry name" value="WH-like_DNA-bd_sf"/>
</dbReference>
<gene>
    <name evidence="5" type="ORF">BCF38_11381</name>
    <name evidence="6" type="ORF">SAMN05421539_11381</name>
</gene>
<dbReference type="Proteomes" id="UP000251571">
    <property type="component" value="Unassembled WGS sequence"/>
</dbReference>
<dbReference type="PANTHER" id="PTHR43132">
    <property type="entry name" value="ARSENICAL RESISTANCE OPERON REPRESSOR ARSR-RELATED"/>
    <property type="match status" value="1"/>
</dbReference>
<dbReference type="InterPro" id="IPR051011">
    <property type="entry name" value="Metal_resp_trans_reg"/>
</dbReference>
<dbReference type="EMBL" id="UETC01000013">
    <property type="protein sequence ID" value="SSA50363.1"/>
    <property type="molecule type" value="Genomic_DNA"/>
</dbReference>